<sequence length="49" mass="5447">MSSLGPRALLDTSAVLDLKLLPDEQLPETVTGRVPDTRHIRSRTRAEHP</sequence>
<name>A0AAE3ZE99_9ACTN</name>
<accession>A0AAE3ZE99</accession>
<proteinExistence type="predicted"/>
<organism evidence="2 3">
    <name type="scientific">Haloactinomyces albus</name>
    <dbReference type="NCBI Taxonomy" id="1352928"/>
    <lineage>
        <taxon>Bacteria</taxon>
        <taxon>Bacillati</taxon>
        <taxon>Actinomycetota</taxon>
        <taxon>Actinomycetes</taxon>
        <taxon>Actinopolysporales</taxon>
        <taxon>Actinopolysporaceae</taxon>
        <taxon>Haloactinomyces</taxon>
    </lineage>
</organism>
<keyword evidence="3" id="KW-1185">Reference proteome</keyword>
<dbReference type="AlphaFoldDB" id="A0AAE3ZE99"/>
<gene>
    <name evidence="2" type="ORF">JOF55_003529</name>
</gene>
<reference evidence="2" key="1">
    <citation type="submission" date="2023-07" db="EMBL/GenBank/DDBJ databases">
        <title>Sequencing the genomes of 1000 actinobacteria strains.</title>
        <authorList>
            <person name="Klenk H.-P."/>
        </authorList>
    </citation>
    <scope>NUCLEOTIDE SEQUENCE</scope>
    <source>
        <strain evidence="2">DSM 45977</strain>
    </source>
</reference>
<dbReference type="Proteomes" id="UP001180845">
    <property type="component" value="Unassembled WGS sequence"/>
</dbReference>
<evidence type="ECO:0000313" key="2">
    <source>
        <dbReference type="EMBL" id="MDR7303348.1"/>
    </source>
</evidence>
<feature type="region of interest" description="Disordered" evidence="1">
    <location>
        <begin position="29"/>
        <end position="49"/>
    </location>
</feature>
<evidence type="ECO:0000256" key="1">
    <source>
        <dbReference type="SAM" id="MobiDB-lite"/>
    </source>
</evidence>
<feature type="compositionally biased region" description="Basic and acidic residues" evidence="1">
    <location>
        <begin position="35"/>
        <end position="49"/>
    </location>
</feature>
<comment type="caution">
    <text evidence="2">The sequence shown here is derived from an EMBL/GenBank/DDBJ whole genome shotgun (WGS) entry which is preliminary data.</text>
</comment>
<dbReference type="EMBL" id="JAVDXW010000001">
    <property type="protein sequence ID" value="MDR7303348.1"/>
    <property type="molecule type" value="Genomic_DNA"/>
</dbReference>
<evidence type="ECO:0000313" key="3">
    <source>
        <dbReference type="Proteomes" id="UP001180845"/>
    </source>
</evidence>
<protein>
    <submittedName>
        <fullName evidence="2">Uncharacterized protein</fullName>
    </submittedName>
</protein>